<sequence length="224" mass="23985">MAIVDSTTNPAPTNTKKGQKKSAPAIPVETAPVGETAPDVVSNADKQEETTSTVEATIAPEEDADLTMELPYVAKVASDTTSAVLAESYLLTQRGLETLKAIDSRVGVTKRLMDLDESMGVSKRVLATAEHLGARTQALDAKYHVTAKIKDTAESVSEKALEYPYVASGAEKTGKAVKFVERWSRSTLAKARSKVETRKNKKGKTASPVPLTGEEEVPIDLARK</sequence>
<organism evidence="2 3">
    <name type="scientific">Nannochloropsis gaditana</name>
    <dbReference type="NCBI Taxonomy" id="72520"/>
    <lineage>
        <taxon>Eukaryota</taxon>
        <taxon>Sar</taxon>
        <taxon>Stramenopiles</taxon>
        <taxon>Ochrophyta</taxon>
        <taxon>Eustigmatophyceae</taxon>
        <taxon>Eustigmatales</taxon>
        <taxon>Monodopsidaceae</taxon>
        <taxon>Nannochloropsis</taxon>
    </lineage>
</organism>
<feature type="region of interest" description="Disordered" evidence="1">
    <location>
        <begin position="188"/>
        <end position="224"/>
    </location>
</feature>
<feature type="compositionally biased region" description="Polar residues" evidence="1">
    <location>
        <begin position="1"/>
        <end position="16"/>
    </location>
</feature>
<proteinExistence type="predicted"/>
<evidence type="ECO:0000256" key="1">
    <source>
        <dbReference type="SAM" id="MobiDB-lite"/>
    </source>
</evidence>
<dbReference type="AlphaFoldDB" id="W7U528"/>
<dbReference type="Proteomes" id="UP000019335">
    <property type="component" value="Chromosome 5"/>
</dbReference>
<reference evidence="2 3" key="1">
    <citation type="journal article" date="2014" name="Mol. Plant">
        <title>Chromosome Scale Genome Assembly and Transcriptome Profiling of Nannochloropsis gaditana in Nitrogen Depletion.</title>
        <authorList>
            <person name="Corteggiani Carpinelli E."/>
            <person name="Telatin A."/>
            <person name="Vitulo N."/>
            <person name="Forcato C."/>
            <person name="D'Angelo M."/>
            <person name="Schiavon R."/>
            <person name="Vezzi A."/>
            <person name="Giacometti G.M."/>
            <person name="Morosinotto T."/>
            <person name="Valle G."/>
        </authorList>
    </citation>
    <scope>NUCLEOTIDE SEQUENCE [LARGE SCALE GENOMIC DNA]</scope>
    <source>
        <strain evidence="2 3">B-31</strain>
    </source>
</reference>
<protein>
    <submittedName>
        <fullName evidence="2">Uncharacterized protein</fullName>
    </submittedName>
</protein>
<comment type="caution">
    <text evidence="2">The sequence shown here is derived from an EMBL/GenBank/DDBJ whole genome shotgun (WGS) entry which is preliminary data.</text>
</comment>
<gene>
    <name evidence="2" type="ORF">Naga_100288g2</name>
</gene>
<accession>W7U528</accession>
<name>W7U528_9STRA</name>
<dbReference type="OrthoDB" id="10281552at2759"/>
<dbReference type="EMBL" id="AZIL01000363">
    <property type="protein sequence ID" value="EWM27889.1"/>
    <property type="molecule type" value="Genomic_DNA"/>
</dbReference>
<evidence type="ECO:0000313" key="3">
    <source>
        <dbReference type="Proteomes" id="UP000019335"/>
    </source>
</evidence>
<feature type="region of interest" description="Disordered" evidence="1">
    <location>
        <begin position="1"/>
        <end position="62"/>
    </location>
</feature>
<evidence type="ECO:0000313" key="2">
    <source>
        <dbReference type="EMBL" id="EWM27889.1"/>
    </source>
</evidence>
<keyword evidence="3" id="KW-1185">Reference proteome</keyword>